<name>A0AAW2H559_9HYME</name>
<evidence type="ECO:0000313" key="3">
    <source>
        <dbReference type="Proteomes" id="UP001430953"/>
    </source>
</evidence>
<keyword evidence="3" id="KW-1185">Reference proteome</keyword>
<feature type="region of interest" description="Disordered" evidence="1">
    <location>
        <begin position="175"/>
        <end position="230"/>
    </location>
</feature>
<protein>
    <submittedName>
        <fullName evidence="2">Uncharacterized protein</fullName>
    </submittedName>
</protein>
<accession>A0AAW2H559</accession>
<organism evidence="2 3">
    <name type="scientific">Cardiocondyla obscurior</name>
    <dbReference type="NCBI Taxonomy" id="286306"/>
    <lineage>
        <taxon>Eukaryota</taxon>
        <taxon>Metazoa</taxon>
        <taxon>Ecdysozoa</taxon>
        <taxon>Arthropoda</taxon>
        <taxon>Hexapoda</taxon>
        <taxon>Insecta</taxon>
        <taxon>Pterygota</taxon>
        <taxon>Neoptera</taxon>
        <taxon>Endopterygota</taxon>
        <taxon>Hymenoptera</taxon>
        <taxon>Apocrita</taxon>
        <taxon>Aculeata</taxon>
        <taxon>Formicoidea</taxon>
        <taxon>Formicidae</taxon>
        <taxon>Myrmicinae</taxon>
        <taxon>Cardiocondyla</taxon>
    </lineage>
</organism>
<comment type="caution">
    <text evidence="2">The sequence shown here is derived from an EMBL/GenBank/DDBJ whole genome shotgun (WGS) entry which is preliminary data.</text>
</comment>
<gene>
    <name evidence="2" type="ORF">PUN28_001367</name>
</gene>
<dbReference type="AlphaFoldDB" id="A0AAW2H559"/>
<evidence type="ECO:0000256" key="1">
    <source>
        <dbReference type="SAM" id="MobiDB-lite"/>
    </source>
</evidence>
<proteinExistence type="predicted"/>
<dbReference type="Proteomes" id="UP001430953">
    <property type="component" value="Unassembled WGS sequence"/>
</dbReference>
<reference evidence="2 3" key="1">
    <citation type="submission" date="2023-03" db="EMBL/GenBank/DDBJ databases">
        <title>High recombination rates correlate with genetic variation in Cardiocondyla obscurior ants.</title>
        <authorList>
            <person name="Errbii M."/>
        </authorList>
    </citation>
    <scope>NUCLEOTIDE SEQUENCE [LARGE SCALE GENOMIC DNA]</scope>
    <source>
        <strain evidence="2">Alpha-2009</strain>
        <tissue evidence="2">Whole body</tissue>
    </source>
</reference>
<evidence type="ECO:0000313" key="2">
    <source>
        <dbReference type="EMBL" id="KAL0134533.1"/>
    </source>
</evidence>
<feature type="compositionally biased region" description="Basic and acidic residues" evidence="1">
    <location>
        <begin position="183"/>
        <end position="220"/>
    </location>
</feature>
<sequence length="230" mass="26529">MERRSRRLARSAVKGVIVINRRQNVPNVILRPSVGIDGSSSTLSPTDRNKRRFPVSSRHNYPLAISLSRKVLNNFVAVVYQINRNSRHFARSSGKICVNRYLSNLPNAICESYFTYEALILTDTRNLHLVWIASRQTSNSQENQKQFVVCGRDVGVLCVYMFYVSDVGKRGYAAGRRCHGGKKQRDREKEKERETENRETSEKRKENREKERERESDSHLTARATAQSTH</sequence>
<dbReference type="EMBL" id="JADYXP020000001">
    <property type="protein sequence ID" value="KAL0134533.1"/>
    <property type="molecule type" value="Genomic_DNA"/>
</dbReference>